<sequence>MTDPGTPVTYRYVSDGQMPTVLDRDTMARVNRPLAWSATAFVGFGLGSTLLLGANRASLPYHPGEVVLLSLLSGVVMALVTVIAGLVGMIIGRAVSRARMRRLFPTGSVTEVRLEQDALVLTRPASTRTVPYDRVRRVRRYEHTRWVVVRARPFVEVLPASLLPDQAVETLEARAAGARPPAWSPAPTGPVRDLVVPEGWAAHVAAVSVRATLRSPRFWARLGLALLVAGVAAHAAGPLWLAVGPALALIAVTVAYLRTREAMARATPSGSVASIETLDDRLVSRTARWTRDIRFDEVRAVDVHGDVVFLAMTSAPRRLALARALLPDAILERLRSGGTSPEVHR</sequence>
<name>A0A3N0GPR6_9ACTN</name>
<dbReference type="OrthoDB" id="9867267at2"/>
<dbReference type="RefSeq" id="WP_123223555.1">
    <property type="nucleotide sequence ID" value="NZ_RJSF01000040.1"/>
</dbReference>
<evidence type="ECO:0008006" key="4">
    <source>
        <dbReference type="Google" id="ProtNLM"/>
    </source>
</evidence>
<evidence type="ECO:0000256" key="1">
    <source>
        <dbReference type="SAM" id="Phobius"/>
    </source>
</evidence>
<evidence type="ECO:0000313" key="2">
    <source>
        <dbReference type="EMBL" id="RNM14148.1"/>
    </source>
</evidence>
<protein>
    <recommendedName>
        <fullName evidence="4">PH domain-containing protein</fullName>
    </recommendedName>
</protein>
<organism evidence="2 3">
    <name type="scientific">Nocardioides pocheonensis</name>
    <dbReference type="NCBI Taxonomy" id="661485"/>
    <lineage>
        <taxon>Bacteria</taxon>
        <taxon>Bacillati</taxon>
        <taxon>Actinomycetota</taxon>
        <taxon>Actinomycetes</taxon>
        <taxon>Propionibacteriales</taxon>
        <taxon>Nocardioidaceae</taxon>
        <taxon>Nocardioides</taxon>
    </lineage>
</organism>
<evidence type="ECO:0000313" key="3">
    <source>
        <dbReference type="Proteomes" id="UP000279994"/>
    </source>
</evidence>
<dbReference type="AlphaFoldDB" id="A0A3N0GPR6"/>
<keyword evidence="1" id="KW-0812">Transmembrane</keyword>
<keyword evidence="1" id="KW-1133">Transmembrane helix</keyword>
<reference evidence="2 3" key="1">
    <citation type="submission" date="2018-11" db="EMBL/GenBank/DDBJ databases">
        <authorList>
            <person name="Li F."/>
        </authorList>
    </citation>
    <scope>NUCLEOTIDE SEQUENCE [LARGE SCALE GENOMIC DNA]</scope>
    <source>
        <strain evidence="2 3">Gsoil 818</strain>
    </source>
</reference>
<dbReference type="EMBL" id="RJSF01000040">
    <property type="protein sequence ID" value="RNM14148.1"/>
    <property type="molecule type" value="Genomic_DNA"/>
</dbReference>
<proteinExistence type="predicted"/>
<feature type="transmembrane region" description="Helical" evidence="1">
    <location>
        <begin position="218"/>
        <end position="233"/>
    </location>
</feature>
<keyword evidence="3" id="KW-1185">Reference proteome</keyword>
<feature type="transmembrane region" description="Helical" evidence="1">
    <location>
        <begin position="66"/>
        <end position="92"/>
    </location>
</feature>
<keyword evidence="1" id="KW-0472">Membrane</keyword>
<comment type="caution">
    <text evidence="2">The sequence shown here is derived from an EMBL/GenBank/DDBJ whole genome shotgun (WGS) entry which is preliminary data.</text>
</comment>
<accession>A0A3N0GPR6</accession>
<feature type="transmembrane region" description="Helical" evidence="1">
    <location>
        <begin position="34"/>
        <end position="54"/>
    </location>
</feature>
<dbReference type="Proteomes" id="UP000279994">
    <property type="component" value="Unassembled WGS sequence"/>
</dbReference>
<feature type="transmembrane region" description="Helical" evidence="1">
    <location>
        <begin position="239"/>
        <end position="257"/>
    </location>
</feature>
<gene>
    <name evidence="2" type="ORF">EFL26_14570</name>
</gene>